<feature type="transmembrane region" description="Helical" evidence="2">
    <location>
        <begin position="6"/>
        <end position="31"/>
    </location>
</feature>
<keyword evidence="2" id="KW-0812">Transmembrane</keyword>
<keyword evidence="2" id="KW-1133">Transmembrane helix</keyword>
<gene>
    <name evidence="3" type="ORF">SPRG_15025</name>
</gene>
<dbReference type="OrthoDB" id="10396495at2759"/>
<evidence type="ECO:0000313" key="3">
    <source>
        <dbReference type="EMBL" id="KDO19112.1"/>
    </source>
</evidence>
<name>A0A067BWZ9_SAPPC</name>
<proteinExistence type="predicted"/>
<evidence type="ECO:0000256" key="2">
    <source>
        <dbReference type="SAM" id="Phobius"/>
    </source>
</evidence>
<dbReference type="EMBL" id="KK583370">
    <property type="protein sequence ID" value="KDO19112.1"/>
    <property type="molecule type" value="Genomic_DNA"/>
</dbReference>
<keyword evidence="2" id="KW-0472">Membrane</keyword>
<dbReference type="Proteomes" id="UP000030745">
    <property type="component" value="Unassembled WGS sequence"/>
</dbReference>
<evidence type="ECO:0000256" key="1">
    <source>
        <dbReference type="SAM" id="MobiDB-lite"/>
    </source>
</evidence>
<evidence type="ECO:0000313" key="4">
    <source>
        <dbReference type="Proteomes" id="UP000030745"/>
    </source>
</evidence>
<dbReference type="RefSeq" id="XP_012210184.1">
    <property type="nucleotide sequence ID" value="XM_012354794.1"/>
</dbReference>
<dbReference type="KEGG" id="spar:SPRG_15025"/>
<dbReference type="AlphaFoldDB" id="A0A067BWZ9"/>
<dbReference type="GeneID" id="24136796"/>
<organism evidence="3 4">
    <name type="scientific">Saprolegnia parasitica (strain CBS 223.65)</name>
    <dbReference type="NCBI Taxonomy" id="695850"/>
    <lineage>
        <taxon>Eukaryota</taxon>
        <taxon>Sar</taxon>
        <taxon>Stramenopiles</taxon>
        <taxon>Oomycota</taxon>
        <taxon>Saprolegniomycetes</taxon>
        <taxon>Saprolegniales</taxon>
        <taxon>Saprolegniaceae</taxon>
        <taxon>Saprolegnia</taxon>
    </lineage>
</organism>
<sequence>MLATETALYALGAMMFLTFPAPYLLASLYTLCTGMDVISRVSWTDDVQAQCTNALAPLQASMAHHLARSWSSSSYFTLLCATWYVLHLVVDLPAYVEIGVLVLCAPPACDSAYHSFLRRRKELERMQWVVVRDSMTQVQSAAQTALDDMTKTKTNSPKLIGSSCGGDANDDRRTTNYTPPTNAMHAVLLALDRRLLPPLVSRFVADLVDKVVGDDDDGDMRL</sequence>
<feature type="region of interest" description="Disordered" evidence="1">
    <location>
        <begin position="152"/>
        <end position="179"/>
    </location>
</feature>
<reference evidence="3 4" key="1">
    <citation type="journal article" date="2013" name="PLoS Genet.">
        <title>Distinctive expansion of potential virulence genes in the genome of the oomycete fish pathogen Saprolegnia parasitica.</title>
        <authorList>
            <person name="Jiang R.H."/>
            <person name="de Bruijn I."/>
            <person name="Haas B.J."/>
            <person name="Belmonte R."/>
            <person name="Lobach L."/>
            <person name="Christie J."/>
            <person name="van den Ackerveken G."/>
            <person name="Bottin A."/>
            <person name="Bulone V."/>
            <person name="Diaz-Moreno S.M."/>
            <person name="Dumas B."/>
            <person name="Fan L."/>
            <person name="Gaulin E."/>
            <person name="Govers F."/>
            <person name="Grenville-Briggs L.J."/>
            <person name="Horner N.R."/>
            <person name="Levin J.Z."/>
            <person name="Mammella M."/>
            <person name="Meijer H.J."/>
            <person name="Morris P."/>
            <person name="Nusbaum C."/>
            <person name="Oome S."/>
            <person name="Phillips A.J."/>
            <person name="van Rooyen D."/>
            <person name="Rzeszutek E."/>
            <person name="Saraiva M."/>
            <person name="Secombes C.J."/>
            <person name="Seidl M.F."/>
            <person name="Snel B."/>
            <person name="Stassen J.H."/>
            <person name="Sykes S."/>
            <person name="Tripathy S."/>
            <person name="van den Berg H."/>
            <person name="Vega-Arreguin J.C."/>
            <person name="Wawra S."/>
            <person name="Young S.K."/>
            <person name="Zeng Q."/>
            <person name="Dieguez-Uribeondo J."/>
            <person name="Russ C."/>
            <person name="Tyler B.M."/>
            <person name="van West P."/>
        </authorList>
    </citation>
    <scope>NUCLEOTIDE SEQUENCE [LARGE SCALE GENOMIC DNA]</scope>
    <source>
        <strain evidence="3 4">CBS 223.65</strain>
    </source>
</reference>
<accession>A0A067BWZ9</accession>
<keyword evidence="4" id="KW-1185">Reference proteome</keyword>
<protein>
    <submittedName>
        <fullName evidence="3">Uncharacterized protein</fullName>
    </submittedName>
</protein>
<dbReference type="VEuPathDB" id="FungiDB:SPRG_15025"/>
<dbReference type="OMA" id="QASMAHH"/>